<keyword evidence="2" id="KW-1185">Reference proteome</keyword>
<gene>
    <name evidence="1" type="ORF">ZIOFF_044562</name>
</gene>
<evidence type="ECO:0000313" key="1">
    <source>
        <dbReference type="EMBL" id="KAG6496692.1"/>
    </source>
</evidence>
<reference evidence="1 2" key="1">
    <citation type="submission" date="2020-08" db="EMBL/GenBank/DDBJ databases">
        <title>Plant Genome Project.</title>
        <authorList>
            <person name="Zhang R.-G."/>
        </authorList>
    </citation>
    <scope>NUCLEOTIDE SEQUENCE [LARGE SCALE GENOMIC DNA]</scope>
    <source>
        <tissue evidence="1">Rhizome</tissue>
    </source>
</reference>
<sequence>MGADSVIVVDNRFMGRKENVLHHLGNPNFEIIRLDLACLAWPSETAPGFLSQAPVKCMVIPSNIHKLRSTGAMSIQHSFSSTTLVNFLFTCLPIEN</sequence>
<accession>A0A8J5KXE3</accession>
<protein>
    <submittedName>
        <fullName evidence="1">Uncharacterized protein</fullName>
    </submittedName>
</protein>
<evidence type="ECO:0000313" key="2">
    <source>
        <dbReference type="Proteomes" id="UP000734854"/>
    </source>
</evidence>
<proteinExistence type="predicted"/>
<organism evidence="1 2">
    <name type="scientific">Zingiber officinale</name>
    <name type="common">Ginger</name>
    <name type="synonym">Amomum zingiber</name>
    <dbReference type="NCBI Taxonomy" id="94328"/>
    <lineage>
        <taxon>Eukaryota</taxon>
        <taxon>Viridiplantae</taxon>
        <taxon>Streptophyta</taxon>
        <taxon>Embryophyta</taxon>
        <taxon>Tracheophyta</taxon>
        <taxon>Spermatophyta</taxon>
        <taxon>Magnoliopsida</taxon>
        <taxon>Liliopsida</taxon>
        <taxon>Zingiberales</taxon>
        <taxon>Zingiberaceae</taxon>
        <taxon>Zingiber</taxon>
    </lineage>
</organism>
<dbReference type="Proteomes" id="UP000734854">
    <property type="component" value="Unassembled WGS sequence"/>
</dbReference>
<dbReference type="EMBL" id="JACMSC010000012">
    <property type="protein sequence ID" value="KAG6496692.1"/>
    <property type="molecule type" value="Genomic_DNA"/>
</dbReference>
<dbReference type="Gene3D" id="3.40.50.720">
    <property type="entry name" value="NAD(P)-binding Rossmann-like Domain"/>
    <property type="match status" value="1"/>
</dbReference>
<comment type="caution">
    <text evidence="1">The sequence shown here is derived from an EMBL/GenBank/DDBJ whole genome shotgun (WGS) entry which is preliminary data.</text>
</comment>
<name>A0A8J5KXE3_ZINOF</name>
<dbReference type="AlphaFoldDB" id="A0A8J5KXE3"/>